<evidence type="ECO:0000313" key="7">
    <source>
        <dbReference type="Proteomes" id="UP001241110"/>
    </source>
</evidence>
<evidence type="ECO:0000256" key="5">
    <source>
        <dbReference type="ARBA" id="ARBA00023027"/>
    </source>
</evidence>
<dbReference type="InterPro" id="IPR036188">
    <property type="entry name" value="FAD/NAD-bd_sf"/>
</dbReference>
<dbReference type="PANTHER" id="PTHR46091:SF3">
    <property type="entry name" value="AMINE OXIDASE DOMAIN-CONTAINING PROTEIN"/>
    <property type="match status" value="1"/>
</dbReference>
<name>A0AAE3QYG1_9BACT</name>
<organism evidence="6 7">
    <name type="scientific">Xanthocytophaga flava</name>
    <dbReference type="NCBI Taxonomy" id="3048013"/>
    <lineage>
        <taxon>Bacteria</taxon>
        <taxon>Pseudomonadati</taxon>
        <taxon>Bacteroidota</taxon>
        <taxon>Cytophagia</taxon>
        <taxon>Cytophagales</taxon>
        <taxon>Rhodocytophagaceae</taxon>
        <taxon>Xanthocytophaga</taxon>
    </lineage>
</organism>
<keyword evidence="5" id="KW-0520">NAD</keyword>
<dbReference type="Pfam" id="PF13450">
    <property type="entry name" value="NAD_binding_8"/>
    <property type="match status" value="1"/>
</dbReference>
<evidence type="ECO:0000256" key="3">
    <source>
        <dbReference type="ARBA" id="ARBA00022827"/>
    </source>
</evidence>
<keyword evidence="4" id="KW-0521">NADP</keyword>
<keyword evidence="3" id="KW-0274">FAD</keyword>
<dbReference type="AlphaFoldDB" id="A0AAE3QYG1"/>
<accession>A0AAE3QYG1</accession>
<dbReference type="PANTHER" id="PTHR46091">
    <property type="entry name" value="BLR7054 PROTEIN"/>
    <property type="match status" value="1"/>
</dbReference>
<evidence type="ECO:0000256" key="2">
    <source>
        <dbReference type="ARBA" id="ARBA00022729"/>
    </source>
</evidence>
<evidence type="ECO:0000256" key="1">
    <source>
        <dbReference type="ARBA" id="ARBA00022630"/>
    </source>
</evidence>
<dbReference type="Gene3D" id="3.50.50.60">
    <property type="entry name" value="FAD/NAD(P)-binding domain"/>
    <property type="match status" value="2"/>
</dbReference>
<protein>
    <submittedName>
        <fullName evidence="6">NAD(P)/FAD-dependent oxidoreductase</fullName>
    </submittedName>
</protein>
<dbReference type="EMBL" id="JASJOS010000023">
    <property type="protein sequence ID" value="MDJ1485758.1"/>
    <property type="molecule type" value="Genomic_DNA"/>
</dbReference>
<dbReference type="Proteomes" id="UP001241110">
    <property type="component" value="Unassembled WGS sequence"/>
</dbReference>
<gene>
    <name evidence="6" type="ORF">QNI16_35080</name>
</gene>
<keyword evidence="2" id="KW-0732">Signal</keyword>
<reference evidence="6" key="1">
    <citation type="submission" date="2023-05" db="EMBL/GenBank/DDBJ databases">
        <authorList>
            <person name="Zhang X."/>
        </authorList>
    </citation>
    <scope>NUCLEOTIDE SEQUENCE</scope>
    <source>
        <strain evidence="6">YF14B1</strain>
    </source>
</reference>
<evidence type="ECO:0000256" key="4">
    <source>
        <dbReference type="ARBA" id="ARBA00022857"/>
    </source>
</evidence>
<evidence type="ECO:0000313" key="6">
    <source>
        <dbReference type="EMBL" id="MDJ1485758.1"/>
    </source>
</evidence>
<dbReference type="SUPFAM" id="SSF51905">
    <property type="entry name" value="FAD/NAD(P)-binding domain"/>
    <property type="match status" value="1"/>
</dbReference>
<proteinExistence type="predicted"/>
<comment type="caution">
    <text evidence="6">The sequence shown here is derived from an EMBL/GenBank/DDBJ whole genome shotgun (WGS) entry which is preliminary data.</text>
</comment>
<dbReference type="RefSeq" id="WP_313988733.1">
    <property type="nucleotide sequence ID" value="NZ_JASJOS010000023.1"/>
</dbReference>
<dbReference type="InterPro" id="IPR052206">
    <property type="entry name" value="Retinol_saturase"/>
</dbReference>
<keyword evidence="1" id="KW-0285">Flavoprotein</keyword>
<sequence length="513" mass="58750">MSDTTKKYDLVVIGSGLGGLLCAYIFGKEGYKVCVLEKNNQIGGSLQTFVRDKQIFDTGVHYVGGLDKGQPLHTFFSYFELMDKLKIVRMDENGFEKITFGKEKKAFFYGMGYENFSQTMKGYFPNEADAIDKYCLDLQSTCAVFPMYNADDADDSVTTELLQLSAIDYFKNLTSNTELQNVLAATNLLYAGVSDKTPFYVHALVVNSYMESAYRFINGGGQIANLLARSIRAQGGVIVKYAEAEKIITNEEEALYVQTKDGRQFYGNYFISGIHPASLMDMLDTPKIRNVYKNRIKTLENTTSIFILNLILKKHTIPYQNYNIYHYDHWNVWDTFQYEEHEWPLSYAAFYPVHKQENPFVDSLTVMAYMRYDEVKPWENTFNTIYQKGSRGESYEQFKEKKSKQLIRKLSENIPGLKEAIIGYYASTPLTYRDYIGTKEGSIYGILKDYHDPIRTFIAPRTRVRNVLITGQNMHMHGIYGVTVSAIKTCAEVFGRSYLMDQIKACKVDPSTV</sequence>